<dbReference type="NCBIfam" id="TIGR04219">
    <property type="entry name" value="OMP_w_GlyGly"/>
    <property type="match status" value="1"/>
</dbReference>
<dbReference type="Proteomes" id="UP001159075">
    <property type="component" value="Unassembled WGS sequence"/>
</dbReference>
<gene>
    <name evidence="2" type="ORF">E2650_11840</name>
    <name evidence="3" type="ORF">ODY93_19775</name>
</gene>
<dbReference type="InterPro" id="IPR026387">
    <property type="entry name" value="OMP_w_GlyGly"/>
</dbReference>
<reference evidence="3 4" key="3">
    <citation type="submission" date="2022-09" db="EMBL/GenBank/DDBJ databases">
        <title>The outer-membrane cytochrome OmcA is essential for infection of Shewanella oneidensis by a zebrafish-associated bacteriophage.</title>
        <authorList>
            <person name="Grenfell A.W."/>
            <person name="Intile P."/>
            <person name="Mcfarlane J."/>
            <person name="Leung D."/>
            <person name="Abdalla K."/>
            <person name="Wold M."/>
            <person name="Kees E."/>
            <person name="Gralnick J."/>
        </authorList>
    </citation>
    <scope>NUCLEOTIDE SEQUENCE [LARGE SCALE GENOMIC DNA]</scope>
    <source>
        <strain evidence="3 4">NF-5</strain>
    </source>
</reference>
<keyword evidence="1" id="KW-0732">Signal</keyword>
<sequence length="245" mass="26639">MKKILLASAVLGCIMATSAHAATVVGFKIGGDYWRADTSGTFSDKGQPQQGFDYSSSAQGSYWFAVEHPLPFVPNLKIRENSLDQKGSLANADFSFNGHDFKGNVTSYTDLSNTDFVLYYELLDNDILSFDLGAAYKLMNGSLRVQDAGHPEEKDVDSGIVMGYASTHVSMPGLGLFGFADLMLGVNESNVHDYAVGLGWQFDGVAVDTRVRVGYREFAFDVNNFSGISADSKFDGYFAGVEIDF</sequence>
<organism evidence="2">
    <name type="scientific">Shewanella xiamenensis</name>
    <dbReference type="NCBI Taxonomy" id="332186"/>
    <lineage>
        <taxon>Bacteria</taxon>
        <taxon>Pseudomonadati</taxon>
        <taxon>Pseudomonadota</taxon>
        <taxon>Gammaproteobacteria</taxon>
        <taxon>Alteromonadales</taxon>
        <taxon>Shewanellaceae</taxon>
        <taxon>Shewanella</taxon>
    </lineage>
</organism>
<keyword evidence="4" id="KW-1185">Reference proteome</keyword>
<comment type="caution">
    <text evidence="2">The sequence shown here is derived from an EMBL/GenBank/DDBJ whole genome shotgun (WGS) entry which is preliminary data.</text>
</comment>
<dbReference type="OrthoDB" id="6708408at2"/>
<feature type="signal peptide" evidence="1">
    <location>
        <begin position="1"/>
        <end position="21"/>
    </location>
</feature>
<name>A0A1E3UZC0_9GAMM</name>
<reference evidence="2" key="1">
    <citation type="journal article" date="2019" name="Int J Environ Res Public Health">
        <title>Characterization of Chromosome-Mediated BlaOXA-894 in Shewanella xiamenensis Isolated from Pig Wastewater.</title>
        <authorList>
            <person name="Zou H."/>
            <person name="Zhou Z."/>
            <person name="Xia H."/>
            <person name="Zhao Q."/>
            <person name="Li X."/>
        </authorList>
    </citation>
    <scope>NUCLEOTIDE SEQUENCE</scope>
    <source>
        <strain evidence="2">2015oxa</strain>
    </source>
</reference>
<dbReference type="Proteomes" id="UP001152518">
    <property type="component" value="Unassembled WGS sequence"/>
</dbReference>
<dbReference type="RefSeq" id="WP_037428021.1">
    <property type="nucleotide sequence ID" value="NZ_AP025014.1"/>
</dbReference>
<feature type="chain" id="PRO_5043144418" evidence="1">
    <location>
        <begin position="22"/>
        <end position="245"/>
    </location>
</feature>
<dbReference type="EMBL" id="SUNE01000007">
    <property type="protein sequence ID" value="MDG5900565.1"/>
    <property type="molecule type" value="Genomic_DNA"/>
</dbReference>
<evidence type="ECO:0000313" key="3">
    <source>
        <dbReference type="EMBL" id="MDI5833829.1"/>
    </source>
</evidence>
<accession>A0A1E3UZC0</accession>
<dbReference type="EMBL" id="JAOTLW010000027">
    <property type="protein sequence ID" value="MDI5833829.1"/>
    <property type="molecule type" value="Genomic_DNA"/>
</dbReference>
<proteinExistence type="predicted"/>
<dbReference type="AlphaFoldDB" id="A0A1E3UZC0"/>
<evidence type="ECO:0000313" key="4">
    <source>
        <dbReference type="Proteomes" id="UP001159075"/>
    </source>
</evidence>
<evidence type="ECO:0000313" key="2">
    <source>
        <dbReference type="EMBL" id="MDG5900565.1"/>
    </source>
</evidence>
<protein>
    <submittedName>
        <fullName evidence="2">TIGR04219 family outer membrane beta-barrel protein</fullName>
    </submittedName>
</protein>
<dbReference type="GeneID" id="75187455"/>
<evidence type="ECO:0000256" key="1">
    <source>
        <dbReference type="SAM" id="SignalP"/>
    </source>
</evidence>
<reference evidence="2" key="2">
    <citation type="submission" date="2019-04" db="EMBL/GenBank/DDBJ databases">
        <authorList>
            <person name="Zou H."/>
        </authorList>
    </citation>
    <scope>NUCLEOTIDE SEQUENCE</scope>
    <source>
        <strain evidence="2">2015oxa</strain>
    </source>
</reference>